<dbReference type="Proteomes" id="UP000800038">
    <property type="component" value="Unassembled WGS sequence"/>
</dbReference>
<evidence type="ECO:0000313" key="1">
    <source>
        <dbReference type="EMBL" id="KAF1934873.1"/>
    </source>
</evidence>
<dbReference type="AlphaFoldDB" id="A0A6A5S4N6"/>
<dbReference type="PANTHER" id="PTHR33099">
    <property type="entry name" value="FE2OG DIOXYGENASE DOMAIN-CONTAINING PROTEIN"/>
    <property type="match status" value="1"/>
</dbReference>
<evidence type="ECO:0008006" key="3">
    <source>
        <dbReference type="Google" id="ProtNLM"/>
    </source>
</evidence>
<sequence>MAENDVTEAISHALSQFLKHPTYACGGTIKIKDDVTAQSSQAINATAGIAQPALASPVTIRWDSSHSIEKITLPLQSNDSEQADESIAKLVHGTRPASFGYQGNVNIDESYRKASKLDTSAFSTNFCPYEAGIIDVIGQALLPQHSNQFHGIRAELYKLNVYQAPYGLFEPHVDIPRSDLQLGSLVVCLPCVHEGGQLVVRHQGHATTFSWTGSTKDIQWAAFYSDCEYQFLEVTSGHRITLTYNLFVRRGLGELAGHAEALDVHQLPLYQEVKAAIANPAFMVEGGDLGKYCSHAYAHATNEGIKALPAILKGSDMIAYEVFRSLSIQTYVRPVLNVQDHWYHLEDEYLALDHVGNQLSAPMMSEVGGCGEGLEEIFDNFDHKSINVKWLNEPKKGTENMQLGCLYLNVRLFSILPQS</sequence>
<keyword evidence="2" id="KW-1185">Reference proteome</keyword>
<dbReference type="OrthoDB" id="27483at2759"/>
<reference evidence="1" key="1">
    <citation type="journal article" date="2020" name="Stud. Mycol.">
        <title>101 Dothideomycetes genomes: a test case for predicting lifestyles and emergence of pathogens.</title>
        <authorList>
            <person name="Haridas S."/>
            <person name="Albert R."/>
            <person name="Binder M."/>
            <person name="Bloem J."/>
            <person name="Labutti K."/>
            <person name="Salamov A."/>
            <person name="Andreopoulos B."/>
            <person name="Baker S."/>
            <person name="Barry K."/>
            <person name="Bills G."/>
            <person name="Bluhm B."/>
            <person name="Cannon C."/>
            <person name="Castanera R."/>
            <person name="Culley D."/>
            <person name="Daum C."/>
            <person name="Ezra D."/>
            <person name="Gonzalez J."/>
            <person name="Henrissat B."/>
            <person name="Kuo A."/>
            <person name="Liang C."/>
            <person name="Lipzen A."/>
            <person name="Lutzoni F."/>
            <person name="Magnuson J."/>
            <person name="Mondo S."/>
            <person name="Nolan M."/>
            <person name="Ohm R."/>
            <person name="Pangilinan J."/>
            <person name="Park H.-J."/>
            <person name="Ramirez L."/>
            <person name="Alfaro M."/>
            <person name="Sun H."/>
            <person name="Tritt A."/>
            <person name="Yoshinaga Y."/>
            <person name="Zwiers L.-H."/>
            <person name="Turgeon B."/>
            <person name="Goodwin S."/>
            <person name="Spatafora J."/>
            <person name="Crous P."/>
            <person name="Grigoriev I."/>
        </authorList>
    </citation>
    <scope>NUCLEOTIDE SEQUENCE</scope>
    <source>
        <strain evidence="1">CBS 161.51</strain>
    </source>
</reference>
<protein>
    <recommendedName>
        <fullName evidence="3">Fe2OG dioxygenase domain-containing protein</fullName>
    </recommendedName>
</protein>
<dbReference type="PANTHER" id="PTHR33099:SF7">
    <property type="entry name" value="MYND-TYPE DOMAIN-CONTAINING PROTEIN"/>
    <property type="match status" value="1"/>
</dbReference>
<proteinExistence type="predicted"/>
<evidence type="ECO:0000313" key="2">
    <source>
        <dbReference type="Proteomes" id="UP000800038"/>
    </source>
</evidence>
<gene>
    <name evidence="1" type="ORF">EJ02DRAFT_159074</name>
</gene>
<accession>A0A6A5S4N6</accession>
<organism evidence="1 2">
    <name type="scientific">Clathrospora elynae</name>
    <dbReference type="NCBI Taxonomy" id="706981"/>
    <lineage>
        <taxon>Eukaryota</taxon>
        <taxon>Fungi</taxon>
        <taxon>Dikarya</taxon>
        <taxon>Ascomycota</taxon>
        <taxon>Pezizomycotina</taxon>
        <taxon>Dothideomycetes</taxon>
        <taxon>Pleosporomycetidae</taxon>
        <taxon>Pleosporales</taxon>
        <taxon>Diademaceae</taxon>
        <taxon>Clathrospora</taxon>
    </lineage>
</organism>
<dbReference type="Gene3D" id="2.60.120.620">
    <property type="entry name" value="q2cbj1_9rhob like domain"/>
    <property type="match status" value="1"/>
</dbReference>
<name>A0A6A5S4N6_9PLEO</name>
<dbReference type="EMBL" id="ML976353">
    <property type="protein sequence ID" value="KAF1934873.1"/>
    <property type="molecule type" value="Genomic_DNA"/>
</dbReference>